<evidence type="ECO:0000256" key="5">
    <source>
        <dbReference type="ARBA" id="ARBA00022692"/>
    </source>
</evidence>
<evidence type="ECO:0000313" key="17">
    <source>
        <dbReference type="Proteomes" id="UP001606210"/>
    </source>
</evidence>
<evidence type="ECO:0000256" key="10">
    <source>
        <dbReference type="PROSITE-ProRule" id="PRU01360"/>
    </source>
</evidence>
<keyword evidence="8 16" id="KW-0675">Receptor</keyword>
<evidence type="ECO:0000256" key="11">
    <source>
        <dbReference type="RuleBase" id="RU003357"/>
    </source>
</evidence>
<dbReference type="Gene3D" id="2.40.170.20">
    <property type="entry name" value="TonB-dependent receptor, beta-barrel domain"/>
    <property type="match status" value="1"/>
</dbReference>
<keyword evidence="4 10" id="KW-1134">Transmembrane beta strand</keyword>
<evidence type="ECO:0000256" key="7">
    <source>
        <dbReference type="ARBA" id="ARBA00023136"/>
    </source>
</evidence>
<dbReference type="Pfam" id="PF00593">
    <property type="entry name" value="TonB_dep_Rec_b-barrel"/>
    <property type="match status" value="1"/>
</dbReference>
<dbReference type="PANTHER" id="PTHR47234">
    <property type="match status" value="1"/>
</dbReference>
<dbReference type="InterPro" id="IPR037066">
    <property type="entry name" value="Plug_dom_sf"/>
</dbReference>
<feature type="compositionally biased region" description="Low complexity" evidence="12">
    <location>
        <begin position="39"/>
        <end position="50"/>
    </location>
</feature>
<evidence type="ECO:0000256" key="6">
    <source>
        <dbReference type="ARBA" id="ARBA00023077"/>
    </source>
</evidence>
<evidence type="ECO:0000313" key="16">
    <source>
        <dbReference type="EMBL" id="MFG6429971.1"/>
    </source>
</evidence>
<evidence type="ECO:0000256" key="4">
    <source>
        <dbReference type="ARBA" id="ARBA00022452"/>
    </source>
</evidence>
<proteinExistence type="inferred from homology"/>
<accession>A0ABW7F0F1</accession>
<keyword evidence="6 11" id="KW-0798">TonB box</keyword>
<organism evidence="16 17">
    <name type="scientific">Pelomonas parva</name>
    <dbReference type="NCBI Taxonomy" id="3299032"/>
    <lineage>
        <taxon>Bacteria</taxon>
        <taxon>Pseudomonadati</taxon>
        <taxon>Pseudomonadota</taxon>
        <taxon>Betaproteobacteria</taxon>
        <taxon>Burkholderiales</taxon>
        <taxon>Sphaerotilaceae</taxon>
        <taxon>Roseateles</taxon>
    </lineage>
</organism>
<name>A0ABW7F0F1_9BURK</name>
<comment type="subcellular location">
    <subcellularLocation>
        <location evidence="1 10">Cell outer membrane</location>
        <topology evidence="1 10">Multi-pass membrane protein</topology>
    </subcellularLocation>
</comment>
<feature type="signal peptide" evidence="13">
    <location>
        <begin position="1"/>
        <end position="28"/>
    </location>
</feature>
<evidence type="ECO:0000256" key="9">
    <source>
        <dbReference type="ARBA" id="ARBA00023237"/>
    </source>
</evidence>
<evidence type="ECO:0000256" key="13">
    <source>
        <dbReference type="SAM" id="SignalP"/>
    </source>
</evidence>
<feature type="domain" description="TonB-dependent receptor-like beta-barrel" evidence="14">
    <location>
        <begin position="464"/>
        <end position="977"/>
    </location>
</feature>
<evidence type="ECO:0000256" key="12">
    <source>
        <dbReference type="SAM" id="MobiDB-lite"/>
    </source>
</evidence>
<dbReference type="SUPFAM" id="SSF56935">
    <property type="entry name" value="Porins"/>
    <property type="match status" value="1"/>
</dbReference>
<keyword evidence="9 10" id="KW-0998">Cell outer membrane</keyword>
<dbReference type="PROSITE" id="PS52016">
    <property type="entry name" value="TONB_DEPENDENT_REC_3"/>
    <property type="match status" value="1"/>
</dbReference>
<dbReference type="InterPro" id="IPR036942">
    <property type="entry name" value="Beta-barrel_TonB_sf"/>
</dbReference>
<dbReference type="RefSeq" id="WP_394477869.1">
    <property type="nucleotide sequence ID" value="NZ_JBIGHV010000003.1"/>
</dbReference>
<feature type="chain" id="PRO_5046598684" evidence="13">
    <location>
        <begin position="29"/>
        <end position="1020"/>
    </location>
</feature>
<feature type="region of interest" description="Disordered" evidence="12">
    <location>
        <begin position="31"/>
        <end position="50"/>
    </location>
</feature>
<keyword evidence="3 10" id="KW-0813">Transport</keyword>
<evidence type="ECO:0000256" key="3">
    <source>
        <dbReference type="ARBA" id="ARBA00022448"/>
    </source>
</evidence>
<feature type="domain" description="TonB-dependent receptor plug" evidence="15">
    <location>
        <begin position="72"/>
        <end position="191"/>
    </location>
</feature>
<evidence type="ECO:0000256" key="1">
    <source>
        <dbReference type="ARBA" id="ARBA00004571"/>
    </source>
</evidence>
<evidence type="ECO:0000256" key="2">
    <source>
        <dbReference type="ARBA" id="ARBA00009810"/>
    </source>
</evidence>
<evidence type="ECO:0000259" key="15">
    <source>
        <dbReference type="Pfam" id="PF07715"/>
    </source>
</evidence>
<keyword evidence="17" id="KW-1185">Reference proteome</keyword>
<protein>
    <submittedName>
        <fullName evidence="16">TonB-dependent receptor domain-containing protein</fullName>
    </submittedName>
</protein>
<dbReference type="EMBL" id="JBIGHV010000003">
    <property type="protein sequence ID" value="MFG6429971.1"/>
    <property type="molecule type" value="Genomic_DNA"/>
</dbReference>
<dbReference type="Pfam" id="PF07715">
    <property type="entry name" value="Plug"/>
    <property type="match status" value="1"/>
</dbReference>
<keyword evidence="7 10" id="KW-0472">Membrane</keyword>
<dbReference type="InterPro" id="IPR000531">
    <property type="entry name" value="Beta-barrel_TonB"/>
</dbReference>
<keyword evidence="13" id="KW-0732">Signal</keyword>
<dbReference type="InterPro" id="IPR012910">
    <property type="entry name" value="Plug_dom"/>
</dbReference>
<dbReference type="InterPro" id="IPR039426">
    <property type="entry name" value="TonB-dep_rcpt-like"/>
</dbReference>
<dbReference type="Proteomes" id="UP001606210">
    <property type="component" value="Unassembled WGS sequence"/>
</dbReference>
<comment type="similarity">
    <text evidence="2 10 11">Belongs to the TonB-dependent receptor family.</text>
</comment>
<gene>
    <name evidence="16" type="ORF">ACG00Y_08625</name>
</gene>
<keyword evidence="5 10" id="KW-0812">Transmembrane</keyword>
<dbReference type="PANTHER" id="PTHR47234:SF2">
    <property type="entry name" value="TONB-DEPENDENT RECEPTOR"/>
    <property type="match status" value="1"/>
</dbReference>
<comment type="caution">
    <text evidence="16">The sequence shown here is derived from an EMBL/GenBank/DDBJ whole genome shotgun (WGS) entry which is preliminary data.</text>
</comment>
<evidence type="ECO:0000256" key="8">
    <source>
        <dbReference type="ARBA" id="ARBA00023170"/>
    </source>
</evidence>
<dbReference type="Gene3D" id="2.170.130.10">
    <property type="entry name" value="TonB-dependent receptor, plug domain"/>
    <property type="match status" value="1"/>
</dbReference>
<evidence type="ECO:0000259" key="14">
    <source>
        <dbReference type="Pfam" id="PF00593"/>
    </source>
</evidence>
<reference evidence="16 17" key="1">
    <citation type="submission" date="2024-08" db="EMBL/GenBank/DDBJ databases">
        <authorList>
            <person name="Lu H."/>
        </authorList>
    </citation>
    <scope>NUCLEOTIDE SEQUENCE [LARGE SCALE GENOMIC DNA]</scope>
    <source>
        <strain evidence="16 17">LYH14W</strain>
    </source>
</reference>
<sequence>MPTQSSSFKPVQKPIALAVLGLMFAQHAAAQQTPADSNKPATTAETPAAKPAATKLDTVVVTSGSRIKRDVFSSPAPIQIIKNEDAALAGFTSTAQVLQSTSVTSGQGQINAAFGGYVTDGGPGANTVGLRGFGPTRSLVLLNGRRMSPSGTRGSVGAADLNTLPNSIVDRIEVLKDGASSIYGSDAVAGVINIITRKDLDSIRLDAGATATEHGGGNAYNFSIAGGLIKDSYRVLASYNFNDNQAQTLGDRDWTRCNTTYQRTVAGGVVGGWGSADYVDPKTGKPKCYPTGQTGENGVTINTIGTFDPLTNIASVPAALRGTTVGVAAPGAVGTNFNRWRPNAAVTTGLVGYEGVGGGATTSLHPRDTFDERMLNNTLLSPIRNHNFYAEGSMDLAAMGDAELYGELLFNRRESSQVGFRQLSLDYAKGSPLLPASLAFSTVQTAPTLITNGLALGVRGFIGAGNSYSSQEVDFTRAVVGLRGSFGKINWDYDVSAVHSESSGSYTFDGFTTSKLAQSLNVVANGSGGFNCVDTSNGCVAAPALTTDIIAGKLPAAWLGFVYGNFVGNTKYKETVVTASTTGKLFKLPYGDVKGAFGAEFRKASIDDTPSEAMQTAAIYNFTSSGVTRGSDQATDVFAELEVPLLKDITMAKELTMNLSARRADYKSYGSGSTHKIGALWAPSGWISVRGTSGTSYRAPALFEQFVGATTGFIASTSDPCNDYSTKGAVRAANCASEGLPTTFLQTNSITSITSGGATSGLAAETSRNSSWGIILQPSLPTGWGDLSLAVDRFDVKVENGVDRSGPGNILTKCYDDPGFRAAGGFCRLVTRSTANNALTVNNSYVNLATDVVRGYEFNVRYTNEVGPGKLRVNMMATEYKEQSSKLFVTDALRDTNGTLGSPAWSGAMDLNYTVKGWNLYYGLEWVGKMSNYGYYGLDAATSPFKLDTPDYFLHSLSLSYSDSVSKWKVTGGVRNIADKNPPQISAATTYGTNRIGNAPLYSGMDLQGRRFFMNVSKTF</sequence>